<gene>
    <name evidence="2" type="ORF">C0Z19_03730</name>
</gene>
<reference evidence="2 3" key="1">
    <citation type="submission" date="2018-01" db="EMBL/GenBank/DDBJ databases">
        <title>Whole genome analyses suggest that Burkholderia sensu lato contains two further novel genera in the rhizoxinica-symbiotica group Mycetohabitans gen. nov., and Trinickia gen. nov.: implications for the evolution of diazotrophy and nodulation in the Burkholderiaceae.</title>
        <authorList>
            <person name="Estrada-de los Santos P."/>
            <person name="Palmer M."/>
            <person name="Chavez-Ramirez B."/>
            <person name="Beukes C."/>
            <person name="Steenkamp E.T."/>
            <person name="Hirsch A.M."/>
            <person name="Manyaka P."/>
            <person name="Maluk M."/>
            <person name="Lafos M."/>
            <person name="Crook M."/>
            <person name="Gross E."/>
            <person name="Simon M.F."/>
            <person name="Bueno dos Reis Junior F."/>
            <person name="Poole P.S."/>
            <person name="Venter S.N."/>
            <person name="James E.K."/>
        </authorList>
    </citation>
    <scope>NUCLEOTIDE SEQUENCE [LARGE SCALE GENOMIC DNA]</scope>
    <source>
        <strain evidence="2 3">GP25-8</strain>
    </source>
</reference>
<evidence type="ECO:0000256" key="1">
    <source>
        <dbReference type="SAM" id="MobiDB-lite"/>
    </source>
</evidence>
<feature type="region of interest" description="Disordered" evidence="1">
    <location>
        <begin position="1"/>
        <end position="31"/>
    </location>
</feature>
<dbReference type="AlphaFoldDB" id="A0A2N7WEC8"/>
<sequence length="1124" mass="124288">MPSETTGRVGLPGPQAPATERSPTIPRSAPPTTAQDYAALIARGLDYCQRLTQDSWTDYNEHDPGVTILEQLCYALTDLGLRNTHAMPVLLAAKPGTDGVGAASAASGTNGPGDTLVTGERILTNAPWTLADYRRMLYDRVTFLKNAWLAPPRKNGAPDLASGLYEVRVESYEEEMTSDADRASLLASVAAQMRAQRNLGEDLAGITLLKAQPVTVCATIEVGVHADTAQVLADVLFALQQSLVPSPKVQAPGALLQKGVSPDAVFVGPRLGLGVIEERDLADYKRRVTRDELVDIMLSVPGVRRVSKVRLEGEEPGSSVATLLLRDDAVPRLSPSIFEPPKGPYKIEVELEGGIAQAVDTTRVYRLIEARVADLTEQQNYTELETQALDYGRVPTAPFVDLGQYTSIQYQFPMTYGIGREGVPALPHWRTEDGAARSAAPPVILDRRRREALAQQLKGYLLLFEQLLANHLAQLANAWQLFALESGAGARQSYYYQPLIHTPVRETDPPDVFALLAQTPGLDGTERMQHGVYVVDDERRVVLVGRETGSLADAQAVRAELVRRGGDPQAYRVERVEHRREAAQWEWRLVVDAADGSALAIGEERYGSSGTAQAARARVAALLARCADDPPFAARHLVVRALSGIVLRIVDESGRIVLDSGSLPTLAERAQRESDMLEHGTIRSRYRLRRDDNGWLRLTLHNAQRELIATGEIRFASIDSARDGREQLIEWLRRLSSEPTLNAAYIERLPASDTATTSGYLNGLQALTARFDPAVQRRNRFLDHLLARFGEHFDNALLQRLDPRRDGGAALPARLQRAKTVFLANIVPLSYGRATGIDYGPALPERMAGPGKLPDEPAGGYRHRLALLLGIEPHTDANGRLRTGEARLTREPPPFLYYVARDESSNEKASRANRRSYTFSSAQSDIVSGLLKHGVSATHYDVTREPAQERTHDGTGRWILTFTPPGGQQQAVHRGDSREAVLAARDRLIRYLNELANDPRKLYAGEGFHVVEHVLLRPETASVSDDFYRQRVSLIFPDWPVRFQDPEFRAFAQRTVFENTPVHLDARCYWIGLSEMTEFERLNDAWRAGQRAFASAQAPSRPIDEAADLRRFIERIDARGYALP</sequence>
<name>A0A2N7WEC8_9BURK</name>
<accession>A0A2N7WEC8</accession>
<organism evidence="2 3">
    <name type="scientific">Trinickia soli</name>
    <dbReference type="NCBI Taxonomy" id="380675"/>
    <lineage>
        <taxon>Bacteria</taxon>
        <taxon>Pseudomonadati</taxon>
        <taxon>Pseudomonadota</taxon>
        <taxon>Betaproteobacteria</taxon>
        <taxon>Burkholderiales</taxon>
        <taxon>Burkholderiaceae</taxon>
        <taxon>Trinickia</taxon>
    </lineage>
</organism>
<comment type="caution">
    <text evidence="2">The sequence shown here is derived from an EMBL/GenBank/DDBJ whole genome shotgun (WGS) entry which is preliminary data.</text>
</comment>
<proteinExistence type="predicted"/>
<keyword evidence="3" id="KW-1185">Reference proteome</keyword>
<protein>
    <submittedName>
        <fullName evidence="2">Uncharacterized protein</fullName>
    </submittedName>
</protein>
<dbReference type="EMBL" id="PNYB01000002">
    <property type="protein sequence ID" value="PMS27778.1"/>
    <property type="molecule type" value="Genomic_DNA"/>
</dbReference>
<dbReference type="RefSeq" id="WP_102608427.1">
    <property type="nucleotide sequence ID" value="NZ_CADIKD010000004.1"/>
</dbReference>
<dbReference type="Proteomes" id="UP000235347">
    <property type="component" value="Unassembled WGS sequence"/>
</dbReference>
<evidence type="ECO:0000313" key="3">
    <source>
        <dbReference type="Proteomes" id="UP000235347"/>
    </source>
</evidence>
<evidence type="ECO:0000313" key="2">
    <source>
        <dbReference type="EMBL" id="PMS27778.1"/>
    </source>
</evidence>